<evidence type="ECO:0000313" key="1">
    <source>
        <dbReference type="EMBL" id="RMC01173.1"/>
    </source>
</evidence>
<reference evidence="1 2" key="1">
    <citation type="submission" date="2018-07" db="EMBL/GenBank/DDBJ databases">
        <title>A high quality draft genome assembly of the barn swallow (H. rustica rustica).</title>
        <authorList>
            <person name="Formenti G."/>
            <person name="Chiara M."/>
            <person name="Poveda L."/>
            <person name="Francoijs K.-J."/>
            <person name="Bonisoli-Alquati A."/>
            <person name="Canova L."/>
            <person name="Gianfranceschi L."/>
            <person name="Horner D.S."/>
            <person name="Saino N."/>
        </authorList>
    </citation>
    <scope>NUCLEOTIDE SEQUENCE [LARGE SCALE GENOMIC DNA]</scope>
    <source>
        <strain evidence="1">Chelidonia</strain>
        <tissue evidence="1">Blood</tissue>
    </source>
</reference>
<sequence>MQTMVRQLALAVHGNPMEDSQARPGGCLKQTVTPWETSTGAGFWQDLWPHREKSLRRSRFAVWTCDPTRNFYCLFLNEYIMGETHAGAVNEELQPMGRTSTGTVWEGPYIRTGEECDESFHGGDRNIRDNI</sequence>
<name>A0A3M0JJS3_HIRRU</name>
<evidence type="ECO:0000313" key="2">
    <source>
        <dbReference type="Proteomes" id="UP000269221"/>
    </source>
</evidence>
<keyword evidence="2" id="KW-1185">Reference proteome</keyword>
<organism evidence="1 2">
    <name type="scientific">Hirundo rustica rustica</name>
    <dbReference type="NCBI Taxonomy" id="333673"/>
    <lineage>
        <taxon>Eukaryota</taxon>
        <taxon>Metazoa</taxon>
        <taxon>Chordata</taxon>
        <taxon>Craniata</taxon>
        <taxon>Vertebrata</taxon>
        <taxon>Euteleostomi</taxon>
        <taxon>Archelosauria</taxon>
        <taxon>Archosauria</taxon>
        <taxon>Dinosauria</taxon>
        <taxon>Saurischia</taxon>
        <taxon>Theropoda</taxon>
        <taxon>Coelurosauria</taxon>
        <taxon>Aves</taxon>
        <taxon>Neognathae</taxon>
        <taxon>Neoaves</taxon>
        <taxon>Telluraves</taxon>
        <taxon>Australaves</taxon>
        <taxon>Passeriformes</taxon>
        <taxon>Sylvioidea</taxon>
        <taxon>Hirundinidae</taxon>
        <taxon>Hirundo</taxon>
    </lineage>
</organism>
<protein>
    <submittedName>
        <fullName evidence="1">Uncharacterized protein</fullName>
    </submittedName>
</protein>
<dbReference type="EMBL" id="QRBI01000140">
    <property type="protein sequence ID" value="RMC01173.1"/>
    <property type="molecule type" value="Genomic_DNA"/>
</dbReference>
<dbReference type="AlphaFoldDB" id="A0A3M0JJS3"/>
<gene>
    <name evidence="1" type="ORF">DUI87_22264</name>
</gene>
<accession>A0A3M0JJS3</accession>
<dbReference type="Proteomes" id="UP000269221">
    <property type="component" value="Unassembled WGS sequence"/>
</dbReference>
<proteinExistence type="predicted"/>
<comment type="caution">
    <text evidence="1">The sequence shown here is derived from an EMBL/GenBank/DDBJ whole genome shotgun (WGS) entry which is preliminary data.</text>
</comment>